<protein>
    <submittedName>
        <fullName evidence="2">Uncharacterized protein</fullName>
    </submittedName>
</protein>
<evidence type="ECO:0000313" key="3">
    <source>
        <dbReference type="EMBL" id="KKG60579.1"/>
    </source>
</evidence>
<comment type="caution">
    <text evidence="2">The sequence shown here is derived from an EMBL/GenBank/DDBJ whole genome shotgun (WGS) entry which is preliminary data.</text>
</comment>
<dbReference type="Proteomes" id="UP000034279">
    <property type="component" value="Unassembled WGS sequence"/>
</dbReference>
<dbReference type="EMBL" id="JJPJ01000100">
    <property type="protein sequence ID" value="KKG60579.1"/>
    <property type="molecule type" value="Genomic_DNA"/>
</dbReference>
<accession>A0A0F8FZ42</accession>
<sequence length="60" mass="6777">MDAPAPRNKIYGSAPEIFLETMLLAKALIESDIWSTAILFTTQKSNENTTFKMLRFLTVP</sequence>
<dbReference type="Proteomes" id="UP000034188">
    <property type="component" value="Unassembled WGS sequence"/>
</dbReference>
<evidence type="ECO:0000313" key="4">
    <source>
        <dbReference type="Proteomes" id="UP000034188"/>
    </source>
</evidence>
<dbReference type="Proteomes" id="UP000034566">
    <property type="component" value="Unassembled WGS sequence"/>
</dbReference>
<evidence type="ECO:0000313" key="6">
    <source>
        <dbReference type="Proteomes" id="UP000034566"/>
    </source>
</evidence>
<dbReference type="EMBL" id="JJPK01000118">
    <property type="protein sequence ID" value="KKG58402.1"/>
    <property type="molecule type" value="Genomic_DNA"/>
</dbReference>
<gene>
    <name evidence="1" type="ORF">DU33_09635</name>
    <name evidence="2" type="ORF">DU45_06525</name>
    <name evidence="3" type="ORF">DU64_13655</name>
</gene>
<dbReference type="AlphaFoldDB" id="A0A0F8FZ42"/>
<name>A0A0F8FZ42_METMZ</name>
<dbReference type="EMBL" id="JJPI01000011">
    <property type="protein sequence ID" value="KKG58278.1"/>
    <property type="molecule type" value="Genomic_DNA"/>
</dbReference>
<evidence type="ECO:0000313" key="1">
    <source>
        <dbReference type="EMBL" id="KKG58278.1"/>
    </source>
</evidence>
<organism evidence="2 6">
    <name type="scientific">Methanosarcina mazei</name>
    <name type="common">Methanosarcina frisia</name>
    <dbReference type="NCBI Taxonomy" id="2209"/>
    <lineage>
        <taxon>Archaea</taxon>
        <taxon>Methanobacteriati</taxon>
        <taxon>Methanobacteriota</taxon>
        <taxon>Stenosarchaea group</taxon>
        <taxon>Methanomicrobia</taxon>
        <taxon>Methanosarcinales</taxon>
        <taxon>Methanosarcinaceae</taxon>
        <taxon>Methanosarcina</taxon>
    </lineage>
</organism>
<evidence type="ECO:0000313" key="2">
    <source>
        <dbReference type="EMBL" id="KKG58402.1"/>
    </source>
</evidence>
<proteinExistence type="predicted"/>
<reference evidence="4 5" key="1">
    <citation type="journal article" date="2015" name="ISME J.">
        <title>Genomic and phenotypic differentiation among Methanosarcina mazei populations from Columbia River sediment.</title>
        <authorList>
            <person name="Youngblut N.D."/>
            <person name="Wirth J.S."/>
            <person name="Henriksen J.R."/>
            <person name="Smith M."/>
            <person name="Simon H."/>
            <person name="Metcalf W.W."/>
            <person name="Whitaker R.J."/>
        </authorList>
    </citation>
    <scope>NUCLEOTIDE SEQUENCE [LARGE SCALE GENOMIC DNA]</scope>
    <source>
        <strain evidence="1 4">3.F.T.1A.1</strain>
        <strain evidence="3 5">3.F.T.1A.2</strain>
        <strain evidence="2 6">3.F.T.1A.4</strain>
    </source>
</reference>
<evidence type="ECO:0000313" key="5">
    <source>
        <dbReference type="Proteomes" id="UP000034279"/>
    </source>
</evidence>